<gene>
    <name evidence="2" type="ORF">PAHAL_J030600</name>
</gene>
<evidence type="ECO:0000256" key="1">
    <source>
        <dbReference type="SAM" id="SignalP"/>
    </source>
</evidence>
<keyword evidence="1" id="KW-0732">Signal</keyword>
<feature type="chain" id="PRO_5015620276" evidence="1">
    <location>
        <begin position="20"/>
        <end position="50"/>
    </location>
</feature>
<feature type="signal peptide" evidence="1">
    <location>
        <begin position="1"/>
        <end position="19"/>
    </location>
</feature>
<protein>
    <submittedName>
        <fullName evidence="2">Uncharacterized protein</fullName>
    </submittedName>
</protein>
<sequence>MCLLTLLLLLLVSLPPVVVLKLGIDAWATYVVHVTSLVQSGVLGHVPNLS</sequence>
<dbReference type="AlphaFoldDB" id="A0A2T7A9V5"/>
<accession>A0A2T7A9V5</accession>
<proteinExistence type="predicted"/>
<dbReference type="Proteomes" id="UP000243499">
    <property type="component" value="Unassembled WGS sequence"/>
</dbReference>
<reference evidence="2" key="1">
    <citation type="submission" date="2018-04" db="EMBL/GenBank/DDBJ databases">
        <title>WGS assembly of Panicum hallii.</title>
        <authorList>
            <person name="Lovell J."/>
            <person name="Jenkins J."/>
            <person name="Lowry D."/>
            <person name="Mamidi S."/>
            <person name="Sreedasyam A."/>
            <person name="Weng X."/>
            <person name="Barry K."/>
            <person name="Bonette J."/>
            <person name="Campitelli B."/>
            <person name="Daum C."/>
            <person name="Gordon S."/>
            <person name="Gould B."/>
            <person name="Lipzen A."/>
            <person name="Macqueen A."/>
            <person name="Palacio-Mejia J."/>
            <person name="Plott C."/>
            <person name="Shakirov E."/>
            <person name="Shu S."/>
            <person name="Yoshinaga Y."/>
            <person name="Zane M."/>
            <person name="Rokhsar D."/>
            <person name="Grimwood J."/>
            <person name="Schmutz J."/>
            <person name="Juenger T."/>
        </authorList>
    </citation>
    <scope>NUCLEOTIDE SEQUENCE [LARGE SCALE GENOMIC DNA]</scope>
    <source>
        <strain evidence="2">FIL2</strain>
    </source>
</reference>
<organism evidence="2">
    <name type="scientific">Panicum hallii</name>
    <dbReference type="NCBI Taxonomy" id="206008"/>
    <lineage>
        <taxon>Eukaryota</taxon>
        <taxon>Viridiplantae</taxon>
        <taxon>Streptophyta</taxon>
        <taxon>Embryophyta</taxon>
        <taxon>Tracheophyta</taxon>
        <taxon>Spermatophyta</taxon>
        <taxon>Magnoliopsida</taxon>
        <taxon>Liliopsida</taxon>
        <taxon>Poales</taxon>
        <taxon>Poaceae</taxon>
        <taxon>PACMAD clade</taxon>
        <taxon>Panicoideae</taxon>
        <taxon>Panicodae</taxon>
        <taxon>Paniceae</taxon>
        <taxon>Panicinae</taxon>
        <taxon>Panicum</taxon>
        <taxon>Panicum sect. Panicum</taxon>
    </lineage>
</organism>
<evidence type="ECO:0000313" key="2">
    <source>
        <dbReference type="EMBL" id="PUV26734.1"/>
    </source>
</evidence>
<name>A0A2T7A9V5_9POAL</name>
<dbReference type="Gramene" id="PUV26734">
    <property type="protein sequence ID" value="PUV26734"/>
    <property type="gene ID" value="PAHAL_J030600"/>
</dbReference>
<dbReference type="EMBL" id="KZ794484">
    <property type="protein sequence ID" value="PUV26734.1"/>
    <property type="molecule type" value="Genomic_DNA"/>
</dbReference>